<dbReference type="NCBIfam" id="TIGR00756">
    <property type="entry name" value="PPR"/>
    <property type="match status" value="5"/>
</dbReference>
<dbReference type="InterPro" id="IPR002885">
    <property type="entry name" value="PPR_rpt"/>
</dbReference>
<evidence type="ECO:0000256" key="1">
    <source>
        <dbReference type="ARBA" id="ARBA00006643"/>
    </source>
</evidence>
<accession>A0A1R3FWM1</accession>
<keyword evidence="2" id="KW-0677">Repeat</keyword>
<evidence type="ECO:0000256" key="3">
    <source>
        <dbReference type="PROSITE-ProRule" id="PRU00708"/>
    </source>
</evidence>
<dbReference type="Gene3D" id="1.25.40.10">
    <property type="entry name" value="Tetratricopeptide repeat domain"/>
    <property type="match status" value="5"/>
</dbReference>
<feature type="repeat" description="PPR" evidence="3">
    <location>
        <begin position="211"/>
        <end position="245"/>
    </location>
</feature>
<dbReference type="EMBL" id="AWUE01024621">
    <property type="protein sequence ID" value="OMO50251.1"/>
    <property type="molecule type" value="Genomic_DNA"/>
</dbReference>
<evidence type="ECO:0000313" key="5">
    <source>
        <dbReference type="Proteomes" id="UP000187203"/>
    </source>
</evidence>
<gene>
    <name evidence="4" type="ORF">COLO4_38154</name>
</gene>
<protein>
    <submittedName>
        <fullName evidence="4">Uncharacterized protein</fullName>
    </submittedName>
</protein>
<dbReference type="GO" id="GO:0009451">
    <property type="term" value="P:RNA modification"/>
    <property type="evidence" value="ECO:0007669"/>
    <property type="project" value="InterPro"/>
</dbReference>
<dbReference type="FunFam" id="1.25.40.10:FF:000442">
    <property type="entry name" value="Pentatricopeptide repeat-containing protein At3g49710"/>
    <property type="match status" value="1"/>
</dbReference>
<dbReference type="Proteomes" id="UP000187203">
    <property type="component" value="Unassembled WGS sequence"/>
</dbReference>
<sequence length="723" mass="81658">MRPFLKPIYGSQKSSISLYNNLINHCLSLKSVKFAQTIHAQLIKSGLNARTFLGNRFIDLYYKVGSFNDASKVFDEISDRNTISWNIFLNGLLKSGHFQKACLVFDEMPDKDVVSWNSMISGCGLLGFWNYGLEVFKEMENFGVRPSQFTFSILTSFASCASQGKEIHGHMMRRGIDFSNLVMGNSLINMYGKLGLVNYAFGVFLSMEEVDVISWNSLISGCCKSGYEDLALNQFDQMRLAGYLPDEFTALNVISVCTDLGNLNKGKQIFALCVKAGFILNPIVSSAIINFFSKCDRLEDSVQLFQEVEHWDSALCNCMISSYARHGLQDDALQIFVLSLREDCRPTEFTLSSILSCITFLSVELGYQVHSLVIKSGFESESIVASSLVDMFAKIGLIDTAMQIFSEMHMKDLISWNTLIMGLAHNGRVVEALELFKKLVREGLAPDRITLSGVLLACRYGFFVDMGMSIFSSMEEEFGITPCDEHYACIVDLLCQAGKLKEAFDTLEAMPFEPSSLVLEPILLASATFSNLILAEKIAEKIIELEPQSSLPYRVLNRAYEMRGRWEGMIRVRKDMKQILKKIVGCSWIKIKNHEFMFEADQLQLEGRKDVYLVLRLLTWDLDEKGCVCIEHEIHNAEWRQEVINIAPAAALSKMIQSWPRKLEFSYGGFIEENLPINALEGRGHSINVKQGQHNYFVIILKMTNSEFINKFQPLICSLCAFA</sequence>
<comment type="caution">
    <text evidence="4">The sequence shown here is derived from an EMBL/GenBank/DDBJ whole genome shotgun (WGS) entry which is preliminary data.</text>
</comment>
<reference evidence="5" key="1">
    <citation type="submission" date="2013-09" db="EMBL/GenBank/DDBJ databases">
        <title>Corchorus olitorius genome sequencing.</title>
        <authorList>
            <person name="Alam M."/>
            <person name="Haque M.S."/>
            <person name="Islam M.S."/>
            <person name="Emdad E.M."/>
            <person name="Islam M.M."/>
            <person name="Ahmed B."/>
            <person name="Halim A."/>
            <person name="Hossen Q.M.M."/>
            <person name="Hossain M.Z."/>
            <person name="Ahmed R."/>
            <person name="Khan M.M."/>
            <person name="Islam R."/>
            <person name="Rashid M.M."/>
            <person name="Khan S.A."/>
            <person name="Rahman M.S."/>
            <person name="Alam M."/>
            <person name="Yahiya A.S."/>
            <person name="Khan M.S."/>
            <person name="Azam M.S."/>
            <person name="Haque T."/>
            <person name="Lashkar M.Z.H."/>
            <person name="Akhand A.I."/>
            <person name="Morshed G."/>
            <person name="Roy S."/>
            <person name="Uddin K.S."/>
            <person name="Rabeya T."/>
            <person name="Hossain A.S."/>
            <person name="Chowdhury A."/>
            <person name="Snigdha A.R."/>
            <person name="Mortoza M.S."/>
            <person name="Matin S.A."/>
            <person name="Hoque S.M.E."/>
            <person name="Islam M.K."/>
            <person name="Roy D.K."/>
            <person name="Haider R."/>
            <person name="Moosa M.M."/>
            <person name="Elias S.M."/>
            <person name="Hasan A.M."/>
            <person name="Jahan S."/>
            <person name="Shafiuddin M."/>
            <person name="Mahmood N."/>
            <person name="Shommy N.S."/>
        </authorList>
    </citation>
    <scope>NUCLEOTIDE SEQUENCE [LARGE SCALE GENOMIC DNA]</scope>
    <source>
        <strain evidence="5">cv. O-4</strain>
    </source>
</reference>
<feature type="repeat" description="PPR" evidence="3">
    <location>
        <begin position="81"/>
        <end position="111"/>
    </location>
</feature>
<dbReference type="Pfam" id="PF13041">
    <property type="entry name" value="PPR_2"/>
    <property type="match status" value="3"/>
</dbReference>
<dbReference type="Pfam" id="PF01535">
    <property type="entry name" value="PPR"/>
    <property type="match status" value="4"/>
</dbReference>
<dbReference type="PROSITE" id="PS51375">
    <property type="entry name" value="PPR"/>
    <property type="match status" value="5"/>
</dbReference>
<dbReference type="InterPro" id="IPR046848">
    <property type="entry name" value="E_motif"/>
</dbReference>
<proteinExistence type="inferred from homology"/>
<dbReference type="OrthoDB" id="1855397at2759"/>
<name>A0A1R3FWM1_9ROSI</name>
<dbReference type="InterPro" id="IPR011990">
    <property type="entry name" value="TPR-like_helical_dom_sf"/>
</dbReference>
<dbReference type="InterPro" id="IPR046960">
    <property type="entry name" value="PPR_At4g14850-like_plant"/>
</dbReference>
<dbReference type="FunFam" id="1.25.40.10:FF:000090">
    <property type="entry name" value="Pentatricopeptide repeat-containing protein, chloroplastic"/>
    <property type="match status" value="1"/>
</dbReference>
<keyword evidence="5" id="KW-1185">Reference proteome</keyword>
<dbReference type="AlphaFoldDB" id="A0A1R3FWM1"/>
<feature type="repeat" description="PPR" evidence="3">
    <location>
        <begin position="412"/>
        <end position="446"/>
    </location>
</feature>
<feature type="repeat" description="PPR" evidence="3">
    <location>
        <begin position="112"/>
        <end position="146"/>
    </location>
</feature>
<dbReference type="STRING" id="93759.A0A1R3FWM1"/>
<dbReference type="GO" id="GO:0003729">
    <property type="term" value="F:mRNA binding"/>
    <property type="evidence" value="ECO:0007669"/>
    <property type="project" value="UniProtKB-ARBA"/>
</dbReference>
<dbReference type="Pfam" id="PF20431">
    <property type="entry name" value="E_motif"/>
    <property type="match status" value="1"/>
</dbReference>
<dbReference type="PANTHER" id="PTHR47926:SF479">
    <property type="entry name" value="PENTACOTRIPEPTIDE-REPEAT REGION OF PRORP DOMAIN-CONTAINING PROTEIN"/>
    <property type="match status" value="1"/>
</dbReference>
<feature type="repeat" description="PPR" evidence="3">
    <location>
        <begin position="312"/>
        <end position="346"/>
    </location>
</feature>
<dbReference type="FunFam" id="1.25.40.10:FF:000073">
    <property type="entry name" value="Pentatricopeptide repeat-containing protein chloroplastic"/>
    <property type="match status" value="1"/>
</dbReference>
<evidence type="ECO:0000256" key="2">
    <source>
        <dbReference type="ARBA" id="ARBA00022737"/>
    </source>
</evidence>
<evidence type="ECO:0000313" key="4">
    <source>
        <dbReference type="EMBL" id="OMO50251.1"/>
    </source>
</evidence>
<organism evidence="4 5">
    <name type="scientific">Corchorus olitorius</name>
    <dbReference type="NCBI Taxonomy" id="93759"/>
    <lineage>
        <taxon>Eukaryota</taxon>
        <taxon>Viridiplantae</taxon>
        <taxon>Streptophyta</taxon>
        <taxon>Embryophyta</taxon>
        <taxon>Tracheophyta</taxon>
        <taxon>Spermatophyta</taxon>
        <taxon>Magnoliopsida</taxon>
        <taxon>eudicotyledons</taxon>
        <taxon>Gunneridae</taxon>
        <taxon>Pentapetalae</taxon>
        <taxon>rosids</taxon>
        <taxon>malvids</taxon>
        <taxon>Malvales</taxon>
        <taxon>Malvaceae</taxon>
        <taxon>Grewioideae</taxon>
        <taxon>Apeibeae</taxon>
        <taxon>Corchorus</taxon>
    </lineage>
</organism>
<comment type="similarity">
    <text evidence="1">Belongs to the PPR family. PCMP-H subfamily.</text>
</comment>
<dbReference type="PANTHER" id="PTHR47926">
    <property type="entry name" value="PENTATRICOPEPTIDE REPEAT-CONTAINING PROTEIN"/>
    <property type="match status" value="1"/>
</dbReference>